<evidence type="ECO:0000256" key="5">
    <source>
        <dbReference type="ARBA" id="ARBA00023002"/>
    </source>
</evidence>
<dbReference type="Gene3D" id="3.40.50.720">
    <property type="entry name" value="NAD(P)-binding Rossmann-like Domain"/>
    <property type="match status" value="1"/>
</dbReference>
<dbReference type="PRINTS" id="PR00081">
    <property type="entry name" value="GDHRDH"/>
</dbReference>
<dbReference type="Proteomes" id="UP001204068">
    <property type="component" value="Unassembled WGS sequence"/>
</dbReference>
<evidence type="ECO:0000256" key="1">
    <source>
        <dbReference type="ARBA" id="ARBA00003200"/>
    </source>
</evidence>
<dbReference type="GO" id="GO:0030497">
    <property type="term" value="P:fatty acid elongation"/>
    <property type="evidence" value="ECO:0007669"/>
    <property type="project" value="TreeGrafter"/>
</dbReference>
<dbReference type="GO" id="GO:0052588">
    <property type="term" value="F:diacetyl reductase ((S)-acetoin forming) (NAD+) activity"/>
    <property type="evidence" value="ECO:0007669"/>
    <property type="project" value="UniProtKB-EC"/>
</dbReference>
<dbReference type="GO" id="GO:0008206">
    <property type="term" value="P:bile acid metabolic process"/>
    <property type="evidence" value="ECO:0007669"/>
    <property type="project" value="UniProtKB-ARBA"/>
</dbReference>
<dbReference type="InterPro" id="IPR002347">
    <property type="entry name" value="SDR_fam"/>
</dbReference>
<dbReference type="EC" id="1.1.1.304" evidence="3"/>
<evidence type="ECO:0000256" key="7">
    <source>
        <dbReference type="ARBA" id="ARBA00031758"/>
    </source>
</evidence>
<sequence>MNQYNTEQIFSVKGRTAVITGASKGIGKEIAKLLYANGANIALIARNEQQLKALKAELSDYDSRTRIYPFDLTQHDKLEALAESIYEDFGQIDILVNNAGINIQKPIEEVTLDDWDKQMDINLKSVYFLTKYIGVYMKKSNKGKIINISSQMGYVGYYERSVYSSTKGGIAQFTKALSIEWSKYNINVNTIAPTFIKTNLTEDWFEDPAFKERILNRIPLGRLANKEDLFGSVLLLSSDASNMMTGSTVFVDGGWTVW</sequence>
<proteinExistence type="inferred from homology"/>
<comment type="similarity">
    <text evidence="2 9">Belongs to the short-chain dehydrogenases/reductases (SDR) family.</text>
</comment>
<comment type="caution">
    <text evidence="10">The sequence shown here is derived from an EMBL/GenBank/DDBJ whole genome shotgun (WGS) entry which is preliminary data.</text>
</comment>
<comment type="function">
    <text evidence="1">Catalyzes the irreversible reduction of 2,3-butanediol to (S)-acetoin in the presence of NADH.</text>
</comment>
<dbReference type="PANTHER" id="PTHR42760:SF135">
    <property type="entry name" value="BLL7886 PROTEIN"/>
    <property type="match status" value="1"/>
</dbReference>
<evidence type="ECO:0000256" key="9">
    <source>
        <dbReference type="RuleBase" id="RU000363"/>
    </source>
</evidence>
<dbReference type="Pfam" id="PF00106">
    <property type="entry name" value="adh_short"/>
    <property type="match status" value="1"/>
</dbReference>
<dbReference type="InterPro" id="IPR036291">
    <property type="entry name" value="NAD(P)-bd_dom_sf"/>
</dbReference>
<dbReference type="PANTHER" id="PTHR42760">
    <property type="entry name" value="SHORT-CHAIN DEHYDROGENASES/REDUCTASES FAMILY MEMBER"/>
    <property type="match status" value="1"/>
</dbReference>
<accession>A0AAW5LNC6</accession>
<evidence type="ECO:0000256" key="6">
    <source>
        <dbReference type="ARBA" id="ARBA00029989"/>
    </source>
</evidence>
<evidence type="ECO:0000313" key="10">
    <source>
        <dbReference type="EMBL" id="MCQ9303944.1"/>
    </source>
</evidence>
<keyword evidence="5 10" id="KW-0560">Oxidoreductase</keyword>
<dbReference type="NCBIfam" id="NF005559">
    <property type="entry name" value="PRK07231.1"/>
    <property type="match status" value="1"/>
</dbReference>
<evidence type="ECO:0000313" key="11">
    <source>
        <dbReference type="Proteomes" id="UP001204068"/>
    </source>
</evidence>
<reference evidence="10" key="1">
    <citation type="submission" date="2022-07" db="EMBL/GenBank/DDBJ databases">
        <title>Bacterial species isolated from the porcine tonsil microbiota.</title>
        <authorList>
            <person name="Oliveira I.M.F."/>
        </authorList>
    </citation>
    <scope>NUCLEOTIDE SEQUENCE</scope>
    <source>
        <strain evidence="10">8QC2O2</strain>
    </source>
</reference>
<evidence type="ECO:0000256" key="2">
    <source>
        <dbReference type="ARBA" id="ARBA00006484"/>
    </source>
</evidence>
<dbReference type="PROSITE" id="PS00061">
    <property type="entry name" value="ADH_SHORT"/>
    <property type="match status" value="1"/>
</dbReference>
<name>A0AAW5LNC6_MAMSC</name>
<dbReference type="InterPro" id="IPR020904">
    <property type="entry name" value="Sc_DH/Rdtase_CS"/>
</dbReference>
<gene>
    <name evidence="10" type="ORF">NQ032_10070</name>
</gene>
<protein>
    <recommendedName>
        <fullName evidence="4">Diacetyl reductase [(S)-acetoin forming]</fullName>
        <ecNumber evidence="3">1.1.1.304</ecNumber>
    </recommendedName>
    <alternativeName>
        <fullName evidence="6">Acetoin(diacetyl) reductase</fullName>
    </alternativeName>
    <alternativeName>
        <fullName evidence="7">Meso-2,3-butanediol dehydrogenase</fullName>
    </alternativeName>
</protein>
<dbReference type="PRINTS" id="PR00080">
    <property type="entry name" value="SDRFAMILY"/>
</dbReference>
<evidence type="ECO:0000256" key="8">
    <source>
        <dbReference type="ARBA" id="ARBA00047315"/>
    </source>
</evidence>
<comment type="catalytic activity">
    <reaction evidence="8">
        <text>(S)-acetoin + NAD(+) = diacetyl + NADH + H(+)</text>
        <dbReference type="Rhea" id="RHEA:27286"/>
        <dbReference type="ChEBI" id="CHEBI:15378"/>
        <dbReference type="ChEBI" id="CHEBI:15687"/>
        <dbReference type="ChEBI" id="CHEBI:16583"/>
        <dbReference type="ChEBI" id="CHEBI:57540"/>
        <dbReference type="ChEBI" id="CHEBI:57945"/>
        <dbReference type="EC" id="1.1.1.304"/>
    </reaction>
</comment>
<dbReference type="SUPFAM" id="SSF51735">
    <property type="entry name" value="NAD(P)-binding Rossmann-fold domains"/>
    <property type="match status" value="1"/>
</dbReference>
<dbReference type="FunFam" id="3.40.50.720:FF:000084">
    <property type="entry name" value="Short-chain dehydrogenase reductase"/>
    <property type="match status" value="1"/>
</dbReference>
<dbReference type="RefSeq" id="WP_058612061.1">
    <property type="nucleotide sequence ID" value="NZ_CP064868.1"/>
</dbReference>
<dbReference type="AlphaFoldDB" id="A0AAW5LNC6"/>
<evidence type="ECO:0000256" key="3">
    <source>
        <dbReference type="ARBA" id="ARBA00012848"/>
    </source>
</evidence>
<dbReference type="EMBL" id="JANILD010000004">
    <property type="protein sequence ID" value="MCQ9303944.1"/>
    <property type="molecule type" value="Genomic_DNA"/>
</dbReference>
<organism evidence="10 11">
    <name type="scientific">Mammaliicoccus sciuri</name>
    <name type="common">Staphylococcus sciuri</name>
    <dbReference type="NCBI Taxonomy" id="1296"/>
    <lineage>
        <taxon>Bacteria</taxon>
        <taxon>Bacillati</taxon>
        <taxon>Bacillota</taxon>
        <taxon>Bacilli</taxon>
        <taxon>Bacillales</taxon>
        <taxon>Staphylococcaceae</taxon>
        <taxon>Mammaliicoccus</taxon>
    </lineage>
</organism>
<evidence type="ECO:0000256" key="4">
    <source>
        <dbReference type="ARBA" id="ARBA00016110"/>
    </source>
</evidence>